<dbReference type="OrthoDB" id="5212574at2759"/>
<evidence type="ECO:0000313" key="25">
    <source>
        <dbReference type="Proteomes" id="UP000623129"/>
    </source>
</evidence>
<evidence type="ECO:0000256" key="4">
    <source>
        <dbReference type="ARBA" id="ARBA00005150"/>
    </source>
</evidence>
<proteinExistence type="inferred from homology"/>
<comment type="function">
    <text evidence="21">Catalyzes conversion of folates to polyglutamate derivatives allowing concentration of folate compounds in the cell and the intracellular retention of these cofactors, which are important substrates for most of the folate-dependent enzymes that are involved in one-carbon transfer reactions involved in purine, pyrimidine and amino acid synthesis.</text>
</comment>
<sequence>MAWNVKIEMEDQSIAQDLAVTSSYEAAMEALSSLIGQHKRPNAPARDGTNFPLMLKYIKMVGLEQSIAELKIIHVAGTKGKGSTCTFSEAILCECGLRTGLFTSPHLIDVRERIRINGLELSREKFLDYFWDLWNQLKIKLSEELLMPGLFQFLTLLAFKIFLCEKVDVAIIEVGIGGKWDSTNVVKEPVVCGVSSLGMDHMEILGNTIDKIASQKAGIFKPHVPGFTVPQLPEAMLVLQETASQLMIPLEVASPLNSKWLKGLKLGLDGDHQLINAGLAVALCKCWLERTGHSSLASNVAMDKDLPEAFRRGLASANLSGRAQIVKDIDSENSSGRGNLVFYLDGAHTPESLNVCARWFCSATFRENSHFVNEDLDSLHGNLHGYESRNGNGNQSWINLKRIMLFNCMEKRDPQLLLPQLIKTCAANDVHFSKAIFVRGLSSHSKVASPTSIVTSDTSVNLSWQSTLQRTWENYIHGTVANVKNGKCLSTINSSSNGFSEENAVESCDPSSNLYDCSSVMLSLPSAIRWLRECAGKNPMVQYQVLVTGSLHLVGDVLKLLRR</sequence>
<evidence type="ECO:0000256" key="16">
    <source>
        <dbReference type="ARBA" id="ARBA00023128"/>
    </source>
</evidence>
<dbReference type="GO" id="GO:0005829">
    <property type="term" value="C:cytosol"/>
    <property type="evidence" value="ECO:0007669"/>
    <property type="project" value="TreeGrafter"/>
</dbReference>
<dbReference type="GO" id="GO:0005759">
    <property type="term" value="C:mitochondrial matrix"/>
    <property type="evidence" value="ECO:0007669"/>
    <property type="project" value="UniProtKB-SubCell"/>
</dbReference>
<evidence type="ECO:0000256" key="7">
    <source>
        <dbReference type="ARBA" id="ARBA00018660"/>
    </source>
</evidence>
<dbReference type="GO" id="GO:0004326">
    <property type="term" value="F:tetrahydrofolylpolyglutamate synthase activity"/>
    <property type="evidence" value="ECO:0007669"/>
    <property type="project" value="UniProtKB-EC"/>
</dbReference>
<dbReference type="UniPathway" id="UPA00850"/>
<evidence type="ECO:0000256" key="19">
    <source>
        <dbReference type="ARBA" id="ARBA00030876"/>
    </source>
</evidence>
<evidence type="ECO:0000256" key="3">
    <source>
        <dbReference type="ARBA" id="ARBA00004496"/>
    </source>
</evidence>
<feature type="binding site" evidence="23">
    <location>
        <position position="173"/>
    </location>
    <ligand>
        <name>Mg(2+)</name>
        <dbReference type="ChEBI" id="CHEBI:18420"/>
        <label>1</label>
    </ligand>
</feature>
<evidence type="ECO:0000256" key="23">
    <source>
        <dbReference type="PIRSR" id="PIRSR038895-2"/>
    </source>
</evidence>
<dbReference type="FunFam" id="3.40.1190.10:FF:000017">
    <property type="entry name" value="Folylpolyglutamate synthase"/>
    <property type="match status" value="1"/>
</dbReference>
<comment type="catalytic activity">
    <reaction evidence="20 21">
        <text>(6S)-5,6,7,8-tetrahydrofolyl-(gamma-L-Glu)(n) + L-glutamate + ATP = (6S)-5,6,7,8-tetrahydrofolyl-(gamma-L-Glu)(n+1) + ADP + phosphate + H(+)</text>
        <dbReference type="Rhea" id="RHEA:10580"/>
        <dbReference type="Rhea" id="RHEA-COMP:14738"/>
        <dbReference type="Rhea" id="RHEA-COMP:14740"/>
        <dbReference type="ChEBI" id="CHEBI:15378"/>
        <dbReference type="ChEBI" id="CHEBI:29985"/>
        <dbReference type="ChEBI" id="CHEBI:30616"/>
        <dbReference type="ChEBI" id="CHEBI:43474"/>
        <dbReference type="ChEBI" id="CHEBI:141005"/>
        <dbReference type="ChEBI" id="CHEBI:456216"/>
        <dbReference type="EC" id="6.3.2.17"/>
    </reaction>
</comment>
<accession>A0A833RJ27</accession>
<dbReference type="PIRSF" id="PIRSF038895">
    <property type="entry name" value="FPGS"/>
    <property type="match status" value="1"/>
</dbReference>
<dbReference type="SUPFAM" id="SSF53244">
    <property type="entry name" value="MurD-like peptide ligases, peptide-binding domain"/>
    <property type="match status" value="1"/>
</dbReference>
<evidence type="ECO:0000256" key="22">
    <source>
        <dbReference type="PIRSR" id="PIRSR038895-1"/>
    </source>
</evidence>
<evidence type="ECO:0000256" key="21">
    <source>
        <dbReference type="PIRNR" id="PIRNR038895"/>
    </source>
</evidence>
<keyword evidence="9 21" id="KW-0554">One-carbon metabolism</keyword>
<evidence type="ECO:0000256" key="12">
    <source>
        <dbReference type="ARBA" id="ARBA00022741"/>
    </source>
</evidence>
<dbReference type="EMBL" id="SWLB01000007">
    <property type="protein sequence ID" value="KAF3336771.1"/>
    <property type="molecule type" value="Genomic_DNA"/>
</dbReference>
<keyword evidence="11 23" id="KW-0479">Metal-binding</keyword>
<dbReference type="NCBIfam" id="TIGR01499">
    <property type="entry name" value="folC"/>
    <property type="match status" value="1"/>
</dbReference>
<evidence type="ECO:0000256" key="6">
    <source>
        <dbReference type="ARBA" id="ARBA00013025"/>
    </source>
</evidence>
<evidence type="ECO:0000256" key="11">
    <source>
        <dbReference type="ARBA" id="ARBA00022723"/>
    </source>
</evidence>
<keyword evidence="16" id="KW-0496">Mitochondrion</keyword>
<dbReference type="GO" id="GO:0005743">
    <property type="term" value="C:mitochondrial inner membrane"/>
    <property type="evidence" value="ECO:0007669"/>
    <property type="project" value="UniProtKB-SubCell"/>
</dbReference>
<dbReference type="GO" id="GO:0005524">
    <property type="term" value="F:ATP binding"/>
    <property type="evidence" value="ECO:0007669"/>
    <property type="project" value="UniProtKB-KW"/>
</dbReference>
<keyword evidence="12 22" id="KW-0547">Nucleotide-binding</keyword>
<name>A0A833RJ27_9POAL</name>
<keyword evidence="14 22" id="KW-0067">ATP-binding</keyword>
<evidence type="ECO:0000256" key="14">
    <source>
        <dbReference type="ARBA" id="ARBA00022840"/>
    </source>
</evidence>
<evidence type="ECO:0000256" key="8">
    <source>
        <dbReference type="ARBA" id="ARBA00022490"/>
    </source>
</evidence>
<feature type="binding site" evidence="23">
    <location>
        <position position="201"/>
    </location>
    <ligand>
        <name>Mg(2+)</name>
        <dbReference type="ChEBI" id="CHEBI:18420"/>
        <label>1</label>
    </ligand>
</feature>
<comment type="similarity">
    <text evidence="5 21">Belongs to the folylpolyglutamate synthase family.</text>
</comment>
<dbReference type="GO" id="GO:0006730">
    <property type="term" value="P:one-carbon metabolic process"/>
    <property type="evidence" value="ECO:0007669"/>
    <property type="project" value="UniProtKB-KW"/>
</dbReference>
<keyword evidence="8" id="KW-0963">Cytoplasm</keyword>
<keyword evidence="25" id="KW-1185">Reference proteome</keyword>
<comment type="subcellular location">
    <subcellularLocation>
        <location evidence="3">Cytoplasm</location>
    </subcellularLocation>
    <subcellularLocation>
        <location evidence="1">Mitochondrion inner membrane</location>
    </subcellularLocation>
    <subcellularLocation>
        <location evidence="2">Mitochondrion matrix</location>
    </subcellularLocation>
</comment>
<keyword evidence="10 21" id="KW-0436">Ligase</keyword>
<dbReference type="InterPro" id="IPR001645">
    <property type="entry name" value="Folylpolyglutamate_synth"/>
</dbReference>
<evidence type="ECO:0000256" key="5">
    <source>
        <dbReference type="ARBA" id="ARBA00008276"/>
    </source>
</evidence>
<comment type="cofactor">
    <cofactor evidence="21">
        <name>a monovalent cation</name>
        <dbReference type="ChEBI" id="CHEBI:60242"/>
    </cofactor>
    <text evidence="21">A monovalent cation.</text>
</comment>
<evidence type="ECO:0000256" key="20">
    <source>
        <dbReference type="ARBA" id="ARBA00047493"/>
    </source>
</evidence>
<evidence type="ECO:0000256" key="15">
    <source>
        <dbReference type="ARBA" id="ARBA00022842"/>
    </source>
</evidence>
<dbReference type="InterPro" id="IPR018109">
    <property type="entry name" value="Folylpolyglutamate_synth_CS"/>
</dbReference>
<dbReference type="InterPro" id="IPR023600">
    <property type="entry name" value="Folylpolyglutamate_synth_euk"/>
</dbReference>
<gene>
    <name evidence="24" type="ORF">FCM35_KLT19357</name>
</gene>
<comment type="pathway">
    <text evidence="4 21">Cofactor biosynthesis; tetrahydrofolylpolyglutamate biosynthesis.</text>
</comment>
<feature type="binding site" evidence="23">
    <location>
        <position position="104"/>
    </location>
    <ligand>
        <name>Mg(2+)</name>
        <dbReference type="ChEBI" id="CHEBI:18420"/>
        <label>1</label>
    </ligand>
</feature>
<evidence type="ECO:0000256" key="17">
    <source>
        <dbReference type="ARBA" id="ARBA00023136"/>
    </source>
</evidence>
<dbReference type="PROSITE" id="PS01012">
    <property type="entry name" value="FOLYLPOLYGLU_SYNT_2"/>
    <property type="match status" value="1"/>
</dbReference>
<evidence type="ECO:0000256" key="2">
    <source>
        <dbReference type="ARBA" id="ARBA00004305"/>
    </source>
</evidence>
<dbReference type="EC" id="6.3.2.17" evidence="6 21"/>
<evidence type="ECO:0000313" key="24">
    <source>
        <dbReference type="EMBL" id="KAF3336771.1"/>
    </source>
</evidence>
<comment type="caution">
    <text evidence="24">The sequence shown here is derived from an EMBL/GenBank/DDBJ whole genome shotgun (WGS) entry which is preliminary data.</text>
</comment>
<reference evidence="24" key="1">
    <citation type="submission" date="2020-01" db="EMBL/GenBank/DDBJ databases">
        <title>Genome sequence of Kobresia littledalei, the first chromosome-level genome in the family Cyperaceae.</title>
        <authorList>
            <person name="Qu G."/>
        </authorList>
    </citation>
    <scope>NUCLEOTIDE SEQUENCE</scope>
    <source>
        <strain evidence="24">C.B.Clarke</strain>
        <tissue evidence="24">Leaf</tissue>
    </source>
</reference>
<dbReference type="SUPFAM" id="SSF53623">
    <property type="entry name" value="MurD-like peptide ligases, catalytic domain"/>
    <property type="match status" value="1"/>
</dbReference>
<evidence type="ECO:0000256" key="13">
    <source>
        <dbReference type="ARBA" id="ARBA00022792"/>
    </source>
</evidence>
<feature type="binding site" evidence="22">
    <location>
        <position position="322"/>
    </location>
    <ligand>
        <name>ATP</name>
        <dbReference type="ChEBI" id="CHEBI:30616"/>
    </ligand>
</feature>
<dbReference type="Gene3D" id="3.90.190.20">
    <property type="entry name" value="Mur ligase, C-terminal domain"/>
    <property type="match status" value="1"/>
</dbReference>
<protein>
    <recommendedName>
        <fullName evidence="7 21">Folylpolyglutamate synthase</fullName>
        <ecNumber evidence="6 21">6.3.2.17</ecNumber>
    </recommendedName>
    <alternativeName>
        <fullName evidence="19 21">Folylpoly-gamma-glutamate synthetase</fullName>
    </alternativeName>
    <alternativeName>
        <fullName evidence="18 21">Tetrahydrofolylpolyglutamate synthase</fullName>
    </alternativeName>
</protein>
<dbReference type="Proteomes" id="UP000623129">
    <property type="component" value="Unassembled WGS sequence"/>
</dbReference>
<evidence type="ECO:0000256" key="18">
    <source>
        <dbReference type="ARBA" id="ARBA00030592"/>
    </source>
</evidence>
<feature type="binding site" evidence="22">
    <location>
        <position position="345"/>
    </location>
    <ligand>
        <name>ATP</name>
        <dbReference type="ChEBI" id="CHEBI:30616"/>
    </ligand>
</feature>
<dbReference type="FunFam" id="3.90.190.20:FF:000011">
    <property type="entry name" value="Folylpolyglutamate synthase"/>
    <property type="match status" value="1"/>
</dbReference>
<evidence type="ECO:0000256" key="1">
    <source>
        <dbReference type="ARBA" id="ARBA00004273"/>
    </source>
</evidence>
<dbReference type="PANTHER" id="PTHR11136">
    <property type="entry name" value="FOLYLPOLYGLUTAMATE SYNTHASE-RELATED"/>
    <property type="match status" value="1"/>
</dbReference>
<dbReference type="AlphaFoldDB" id="A0A833RJ27"/>
<keyword evidence="13" id="KW-0999">Mitochondrion inner membrane</keyword>
<dbReference type="InterPro" id="IPR036565">
    <property type="entry name" value="Mur-like_cat_sf"/>
</dbReference>
<evidence type="ECO:0000256" key="10">
    <source>
        <dbReference type="ARBA" id="ARBA00022598"/>
    </source>
</evidence>
<keyword evidence="15 23" id="KW-0460">Magnesium</keyword>
<dbReference type="GO" id="GO:0046872">
    <property type="term" value="F:metal ion binding"/>
    <property type="evidence" value="ECO:0007669"/>
    <property type="project" value="UniProtKB-KW"/>
</dbReference>
<dbReference type="Gene3D" id="3.40.1190.10">
    <property type="entry name" value="Mur-like, catalytic domain"/>
    <property type="match status" value="1"/>
</dbReference>
<dbReference type="PANTHER" id="PTHR11136:SF5">
    <property type="entry name" value="FOLYLPOLYGLUTAMATE SYNTHASE, MITOCHONDRIAL"/>
    <property type="match status" value="1"/>
</dbReference>
<dbReference type="InterPro" id="IPR036615">
    <property type="entry name" value="Mur_ligase_C_dom_sf"/>
</dbReference>
<evidence type="ECO:0000256" key="9">
    <source>
        <dbReference type="ARBA" id="ARBA00022563"/>
    </source>
</evidence>
<keyword evidence="17" id="KW-0472">Membrane</keyword>
<organism evidence="24 25">
    <name type="scientific">Carex littledalei</name>
    <dbReference type="NCBI Taxonomy" id="544730"/>
    <lineage>
        <taxon>Eukaryota</taxon>
        <taxon>Viridiplantae</taxon>
        <taxon>Streptophyta</taxon>
        <taxon>Embryophyta</taxon>
        <taxon>Tracheophyta</taxon>
        <taxon>Spermatophyta</taxon>
        <taxon>Magnoliopsida</taxon>
        <taxon>Liliopsida</taxon>
        <taxon>Poales</taxon>
        <taxon>Cyperaceae</taxon>
        <taxon>Cyperoideae</taxon>
        <taxon>Cariceae</taxon>
        <taxon>Carex</taxon>
        <taxon>Carex subgen. Euthyceras</taxon>
    </lineage>
</organism>